<dbReference type="EMBL" id="CVTF01000070">
    <property type="protein sequence ID" value="CRY99428.1"/>
    <property type="molecule type" value="Genomic_DNA"/>
</dbReference>
<dbReference type="Proteomes" id="UP000182715">
    <property type="component" value="Unassembled WGS sequence"/>
</dbReference>
<proteinExistence type="predicted"/>
<evidence type="ECO:0000313" key="2">
    <source>
        <dbReference type="Proteomes" id="UP000182715"/>
    </source>
</evidence>
<organism evidence="1 2">
    <name type="scientific">Neisseria meningitidis serogroup B</name>
    <dbReference type="NCBI Taxonomy" id="491"/>
    <lineage>
        <taxon>Bacteria</taxon>
        <taxon>Pseudomonadati</taxon>
        <taxon>Pseudomonadota</taxon>
        <taxon>Betaproteobacteria</taxon>
        <taxon>Neisseriales</taxon>
        <taxon>Neisseriaceae</taxon>
        <taxon>Neisseria</taxon>
    </lineage>
</organism>
<name>A0A0H5QUU6_NEIMI</name>
<sequence length="44" mass="4950">MPSERLSDGIALLTGHSAAYQGFALKILMGKKLMHDITRQHKRK</sequence>
<protein>
    <submittedName>
        <fullName evidence="1">Uncharacterized protein</fullName>
    </submittedName>
</protein>
<accession>A0A0H5QUU6</accession>
<dbReference type="AlphaFoldDB" id="A0A0H5QUU6"/>
<evidence type="ECO:0000313" key="1">
    <source>
        <dbReference type="EMBL" id="CRY99428.1"/>
    </source>
</evidence>
<reference evidence="1 2" key="1">
    <citation type="submission" date="2014-11" db="EMBL/GenBank/DDBJ databases">
        <authorList>
            <person name="Diene M.Seydina."/>
        </authorList>
    </citation>
    <scope>NUCLEOTIDE SEQUENCE [LARGE SCALE GENOMIC DNA]</scope>
    <source>
        <strain evidence="1 2">Neisseria meningitidis CHUV</strain>
    </source>
</reference>